<accession>A0A8J5HVS3</accession>
<name>A0A8J5HVS3_ZINOF</name>
<dbReference type="OrthoDB" id="782808at2759"/>
<keyword evidence="2" id="KW-1133">Transmembrane helix</keyword>
<dbReference type="AlphaFoldDB" id="A0A8J5HVS3"/>
<organism evidence="3 4">
    <name type="scientific">Zingiber officinale</name>
    <name type="common">Ginger</name>
    <name type="synonym">Amomum zingiber</name>
    <dbReference type="NCBI Taxonomy" id="94328"/>
    <lineage>
        <taxon>Eukaryota</taxon>
        <taxon>Viridiplantae</taxon>
        <taxon>Streptophyta</taxon>
        <taxon>Embryophyta</taxon>
        <taxon>Tracheophyta</taxon>
        <taxon>Spermatophyta</taxon>
        <taxon>Magnoliopsida</taxon>
        <taxon>Liliopsida</taxon>
        <taxon>Zingiberales</taxon>
        <taxon>Zingiberaceae</taxon>
        <taxon>Zingiber</taxon>
    </lineage>
</organism>
<feature type="coiled-coil region" evidence="1">
    <location>
        <begin position="6"/>
        <end position="62"/>
    </location>
</feature>
<protein>
    <submittedName>
        <fullName evidence="3">Uncharacterized protein</fullName>
    </submittedName>
</protein>
<dbReference type="EMBL" id="JACMSC010000003">
    <property type="protein sequence ID" value="KAG6528432.1"/>
    <property type="molecule type" value="Genomic_DNA"/>
</dbReference>
<gene>
    <name evidence="3" type="ORF">ZIOFF_010606</name>
</gene>
<keyword evidence="1" id="KW-0175">Coiled coil</keyword>
<proteinExistence type="predicted"/>
<keyword evidence="4" id="KW-1185">Reference proteome</keyword>
<dbReference type="PANTHER" id="PTHR35280:SF1">
    <property type="entry name" value="F17L21.9"/>
    <property type="match status" value="1"/>
</dbReference>
<keyword evidence="2" id="KW-0812">Transmembrane</keyword>
<comment type="caution">
    <text evidence="3">The sequence shown here is derived from an EMBL/GenBank/DDBJ whole genome shotgun (WGS) entry which is preliminary data.</text>
</comment>
<evidence type="ECO:0000256" key="1">
    <source>
        <dbReference type="SAM" id="Coils"/>
    </source>
</evidence>
<feature type="transmembrane region" description="Helical" evidence="2">
    <location>
        <begin position="74"/>
        <end position="95"/>
    </location>
</feature>
<dbReference type="Proteomes" id="UP000734854">
    <property type="component" value="Unassembled WGS sequence"/>
</dbReference>
<reference evidence="3 4" key="1">
    <citation type="submission" date="2020-08" db="EMBL/GenBank/DDBJ databases">
        <title>Plant Genome Project.</title>
        <authorList>
            <person name="Zhang R.-G."/>
        </authorList>
    </citation>
    <scope>NUCLEOTIDE SEQUENCE [LARGE SCALE GENOMIC DNA]</scope>
    <source>
        <tissue evidence="3">Rhizome</tissue>
    </source>
</reference>
<dbReference type="PANTHER" id="PTHR35280">
    <property type="entry name" value="F17L21.9"/>
    <property type="match status" value="1"/>
</dbReference>
<evidence type="ECO:0000313" key="3">
    <source>
        <dbReference type="EMBL" id="KAG6528432.1"/>
    </source>
</evidence>
<evidence type="ECO:0000313" key="4">
    <source>
        <dbReference type="Proteomes" id="UP000734854"/>
    </source>
</evidence>
<keyword evidence="2" id="KW-0472">Membrane</keyword>
<sequence>MEVSERKKKNERLELVHQALRQLLEERRQKGKHGDEEDDLLLSKLLLQLEMLERDAIAEEIRGVRKQNLVTHRLLSALIVVTLVWQLNEVSLLLMARQKLRNPLKAIGDAVKGLVRGCGGRRLQKQQIETNGLPPVPVPDLTRVDLPPLDLDGRR</sequence>
<evidence type="ECO:0000256" key="2">
    <source>
        <dbReference type="SAM" id="Phobius"/>
    </source>
</evidence>